<comment type="caution">
    <text evidence="2">The sequence shown here is derived from an EMBL/GenBank/DDBJ whole genome shotgun (WGS) entry which is preliminary data.</text>
</comment>
<dbReference type="PROSITE" id="PS00028">
    <property type="entry name" value="ZINC_FINGER_C2H2_1"/>
    <property type="match status" value="1"/>
</dbReference>
<dbReference type="Proteomes" id="UP000518266">
    <property type="component" value="Unassembled WGS sequence"/>
</dbReference>
<feature type="domain" description="C2H2-type" evidence="1">
    <location>
        <begin position="85"/>
        <end position="109"/>
    </location>
</feature>
<evidence type="ECO:0000313" key="2">
    <source>
        <dbReference type="EMBL" id="KAF3861226.1"/>
    </source>
</evidence>
<proteinExistence type="predicted"/>
<evidence type="ECO:0000259" key="1">
    <source>
        <dbReference type="PROSITE" id="PS00028"/>
    </source>
</evidence>
<dbReference type="PANTHER" id="PTHR31025">
    <property type="entry name" value="SI:CH211-196P9.1-RELATED"/>
    <property type="match status" value="1"/>
</dbReference>
<reference evidence="2 3" key="1">
    <citation type="submission" date="2020-03" db="EMBL/GenBank/DDBJ databases">
        <title>Dissostichus mawsoni Genome sequencing and assembly.</title>
        <authorList>
            <person name="Park H."/>
        </authorList>
    </citation>
    <scope>NUCLEOTIDE SEQUENCE [LARGE SCALE GENOMIC DNA]</scope>
    <source>
        <strain evidence="2">DM0001</strain>
        <tissue evidence="2">Muscle</tissue>
    </source>
</reference>
<gene>
    <name evidence="2" type="ORF">F7725_000002</name>
</gene>
<feature type="non-terminal residue" evidence="2">
    <location>
        <position position="132"/>
    </location>
</feature>
<evidence type="ECO:0000313" key="3">
    <source>
        <dbReference type="Proteomes" id="UP000518266"/>
    </source>
</evidence>
<dbReference type="EMBL" id="JAAKFY010000001">
    <property type="protein sequence ID" value="KAF3861226.1"/>
    <property type="molecule type" value="Genomic_DNA"/>
</dbReference>
<organism evidence="2 3">
    <name type="scientific">Dissostichus mawsoni</name>
    <name type="common">Antarctic cod</name>
    <dbReference type="NCBI Taxonomy" id="36200"/>
    <lineage>
        <taxon>Eukaryota</taxon>
        <taxon>Metazoa</taxon>
        <taxon>Chordata</taxon>
        <taxon>Craniata</taxon>
        <taxon>Vertebrata</taxon>
        <taxon>Euteleostomi</taxon>
        <taxon>Actinopterygii</taxon>
        <taxon>Neopterygii</taxon>
        <taxon>Teleostei</taxon>
        <taxon>Neoteleostei</taxon>
        <taxon>Acanthomorphata</taxon>
        <taxon>Eupercaria</taxon>
        <taxon>Perciformes</taxon>
        <taxon>Notothenioidei</taxon>
        <taxon>Nototheniidae</taxon>
        <taxon>Dissostichus</taxon>
    </lineage>
</organism>
<protein>
    <recommendedName>
        <fullName evidence="1">C2H2-type domain-containing protein</fullName>
    </recommendedName>
</protein>
<dbReference type="AlphaFoldDB" id="A0A7J5ZHX8"/>
<accession>A0A7J5ZHX8</accession>
<sequence length="132" mass="15271">MKSNPKGEEIFKEYDKTKTLSDATRRQMINILVAEMTESYGRIPPTSVRTSYALGIVTLFPYLQDPYSKHGYHGLYPAKSLRLRCGEQGCPSSFCTYNGFRKHLNNVHHHDEQVNTNQEVITQTQRHFEMES</sequence>
<keyword evidence="3" id="KW-1185">Reference proteome</keyword>
<dbReference type="InterPro" id="IPR013087">
    <property type="entry name" value="Znf_C2H2_type"/>
</dbReference>
<dbReference type="PANTHER" id="PTHR31025:SF29">
    <property type="entry name" value="SI:CH211-196P9.1"/>
    <property type="match status" value="1"/>
</dbReference>
<name>A0A7J5ZHX8_DISMA</name>
<dbReference type="OrthoDB" id="8963080at2759"/>